<comment type="catalytic activity">
    <reaction evidence="2">
        <text>L-methionyl-[protein] + [thioredoxin]-disulfide + H2O = L-methionyl-(S)-S-oxide-[protein] + [thioredoxin]-dithiol</text>
        <dbReference type="Rhea" id="RHEA:14217"/>
        <dbReference type="Rhea" id="RHEA-COMP:10698"/>
        <dbReference type="Rhea" id="RHEA-COMP:10700"/>
        <dbReference type="Rhea" id="RHEA-COMP:12313"/>
        <dbReference type="Rhea" id="RHEA-COMP:12315"/>
        <dbReference type="ChEBI" id="CHEBI:15377"/>
        <dbReference type="ChEBI" id="CHEBI:16044"/>
        <dbReference type="ChEBI" id="CHEBI:29950"/>
        <dbReference type="ChEBI" id="CHEBI:44120"/>
        <dbReference type="ChEBI" id="CHEBI:50058"/>
        <dbReference type="EC" id="1.8.4.11"/>
    </reaction>
</comment>
<dbReference type="EMBL" id="LR216287">
    <property type="protein sequence ID" value="VFJ12952.1"/>
    <property type="molecule type" value="Genomic_DNA"/>
</dbReference>
<dbReference type="PANTHER" id="PTHR43774">
    <property type="entry name" value="PEPTIDE METHIONINE SULFOXIDE REDUCTASE"/>
    <property type="match status" value="1"/>
</dbReference>
<dbReference type="InterPro" id="IPR036509">
    <property type="entry name" value="Met_Sox_Rdtase_MsrA_sf"/>
</dbReference>
<dbReference type="Proteomes" id="UP000294299">
    <property type="component" value="Chromosome NFRAN"/>
</dbReference>
<feature type="domain" description="Peptide methionine sulphoxide reductase MsrA" evidence="3">
    <location>
        <begin position="44"/>
        <end position="196"/>
    </location>
</feature>
<keyword evidence="5" id="KW-1185">Reference proteome</keyword>
<accession>A0A484I819</accession>
<reference evidence="4 5" key="1">
    <citation type="submission" date="2019-02" db="EMBL/GenBank/DDBJ databases">
        <authorList>
            <person name="Lehtovirta-Morley E L."/>
        </authorList>
    </citation>
    <scope>NUCLEOTIDE SEQUENCE [LARGE SCALE GENOMIC DNA]</scope>
    <source>
        <strain evidence="4">NFRAN1</strain>
    </source>
</reference>
<dbReference type="InterPro" id="IPR002569">
    <property type="entry name" value="Met_Sox_Rdtase_MsrA_dom"/>
</dbReference>
<dbReference type="AlphaFoldDB" id="A0A484I819"/>
<dbReference type="KEGG" id="nfn:NFRAN_0630"/>
<dbReference type="HAMAP" id="MF_01401">
    <property type="entry name" value="MsrA"/>
    <property type="match status" value="1"/>
</dbReference>
<evidence type="ECO:0000256" key="2">
    <source>
        <dbReference type="HAMAP-Rule" id="MF_01401"/>
    </source>
</evidence>
<organism evidence="4 5">
    <name type="scientific">Candidatus Nitrosocosmicus franklandianus</name>
    <dbReference type="NCBI Taxonomy" id="1798806"/>
    <lineage>
        <taxon>Archaea</taxon>
        <taxon>Nitrososphaerota</taxon>
        <taxon>Nitrososphaeria</taxon>
        <taxon>Nitrososphaerales</taxon>
        <taxon>Nitrososphaeraceae</taxon>
        <taxon>Candidatus Nitrosocosmicus</taxon>
    </lineage>
</organism>
<comment type="similarity">
    <text evidence="2">Belongs to the MsrA Met sulfoxide reductase family.</text>
</comment>
<dbReference type="NCBIfam" id="TIGR00401">
    <property type="entry name" value="msrA"/>
    <property type="match status" value="1"/>
</dbReference>
<dbReference type="GO" id="GO:0008113">
    <property type="term" value="F:peptide-methionine (S)-S-oxide reductase activity"/>
    <property type="evidence" value="ECO:0007669"/>
    <property type="project" value="UniProtKB-UniRule"/>
</dbReference>
<evidence type="ECO:0000313" key="5">
    <source>
        <dbReference type="Proteomes" id="UP000294299"/>
    </source>
</evidence>
<dbReference type="Gene3D" id="3.30.1060.10">
    <property type="entry name" value="Peptide methionine sulphoxide reductase MsrA"/>
    <property type="match status" value="1"/>
</dbReference>
<sequence>MSCFVHLFGKSLSPYSATSKSNKVRVCSIVMSNSAEISGDLEVVTLASGCFWCTEAVFKRIKGVVSAVPGYAGGSVNNPTYEQVCSGTTGHAEAVQVQFDPNIISLEQILEIFFYTHDPTTLNRQGNDVGTQYRSVIFYHSERQKDIAYKIKSDLDKKGIYANPIVTEITTFSNFYQAEDYHKDYYDNNRSAPYCNYVIDPKVNKLLTKFSTKLKHEYLRH</sequence>
<keyword evidence="1 2" id="KW-0560">Oxidoreductase</keyword>
<comment type="catalytic activity">
    <reaction evidence="2">
        <text>[thioredoxin]-disulfide + L-methionine + H2O = L-methionine (S)-S-oxide + [thioredoxin]-dithiol</text>
        <dbReference type="Rhea" id="RHEA:19993"/>
        <dbReference type="Rhea" id="RHEA-COMP:10698"/>
        <dbReference type="Rhea" id="RHEA-COMP:10700"/>
        <dbReference type="ChEBI" id="CHEBI:15377"/>
        <dbReference type="ChEBI" id="CHEBI:29950"/>
        <dbReference type="ChEBI" id="CHEBI:50058"/>
        <dbReference type="ChEBI" id="CHEBI:57844"/>
        <dbReference type="ChEBI" id="CHEBI:58772"/>
        <dbReference type="EC" id="1.8.4.11"/>
    </reaction>
</comment>
<evidence type="ECO:0000259" key="3">
    <source>
        <dbReference type="Pfam" id="PF01625"/>
    </source>
</evidence>
<dbReference type="EC" id="1.8.4.11" evidence="2"/>
<protein>
    <recommendedName>
        <fullName evidence="2">Peptide methionine sulfoxide reductase MsrA</fullName>
        <shortName evidence="2">Protein-methionine-S-oxide reductase</shortName>
        <ecNumber evidence="2">1.8.4.11</ecNumber>
    </recommendedName>
    <alternativeName>
        <fullName evidence="2">Peptide-methionine (S)-S-oxide reductase</fullName>
        <shortName evidence="2">Peptide Met(O) reductase</shortName>
    </alternativeName>
</protein>
<evidence type="ECO:0000313" key="4">
    <source>
        <dbReference type="EMBL" id="VFJ12952.1"/>
    </source>
</evidence>
<dbReference type="GO" id="GO:0033744">
    <property type="term" value="F:L-methionine:thioredoxin-disulfide S-oxidoreductase activity"/>
    <property type="evidence" value="ECO:0007669"/>
    <property type="project" value="RHEA"/>
</dbReference>
<dbReference type="PANTHER" id="PTHR43774:SF1">
    <property type="entry name" value="PEPTIDE METHIONINE SULFOXIDE REDUCTASE MSRA 2"/>
    <property type="match status" value="1"/>
</dbReference>
<gene>
    <name evidence="2 4" type="primary">msrA</name>
    <name evidence="4" type="ORF">NFRAN_0630</name>
</gene>
<evidence type="ECO:0000256" key="1">
    <source>
        <dbReference type="ARBA" id="ARBA00023002"/>
    </source>
</evidence>
<name>A0A484I819_9ARCH</name>
<proteinExistence type="inferred from homology"/>
<dbReference type="SUPFAM" id="SSF55068">
    <property type="entry name" value="Peptide methionine sulfoxide reductase"/>
    <property type="match status" value="1"/>
</dbReference>
<feature type="active site" evidence="2">
    <location>
        <position position="50"/>
    </location>
</feature>
<comment type="function">
    <text evidence="2">Has an important function as a repair enzyme for proteins that have been inactivated by oxidation. Catalyzes the reversible oxidation-reduction of methionine sulfoxide in proteins to methionine.</text>
</comment>
<dbReference type="Pfam" id="PF01625">
    <property type="entry name" value="PMSR"/>
    <property type="match status" value="1"/>
</dbReference>